<dbReference type="AlphaFoldDB" id="A0A167GW66"/>
<accession>A0A167GW66</accession>
<evidence type="ECO:0000256" key="1">
    <source>
        <dbReference type="SAM" id="Phobius"/>
    </source>
</evidence>
<proteinExistence type="predicted"/>
<evidence type="ECO:0000313" key="2">
    <source>
        <dbReference type="EMBL" id="KZN56791.1"/>
    </source>
</evidence>
<organism evidence="2 3">
    <name type="scientific">Pseudoalteromonas luteoviolacea NCIMB 1942</name>
    <dbReference type="NCBI Taxonomy" id="1365253"/>
    <lineage>
        <taxon>Bacteria</taxon>
        <taxon>Pseudomonadati</taxon>
        <taxon>Pseudomonadota</taxon>
        <taxon>Gammaproteobacteria</taxon>
        <taxon>Alteromonadales</taxon>
        <taxon>Pseudoalteromonadaceae</taxon>
        <taxon>Pseudoalteromonas</taxon>
    </lineage>
</organism>
<keyword evidence="1" id="KW-0472">Membrane</keyword>
<keyword evidence="1" id="KW-1133">Transmembrane helix</keyword>
<dbReference type="EMBL" id="AUXT01000037">
    <property type="protein sequence ID" value="KZN56791.1"/>
    <property type="molecule type" value="Genomic_DNA"/>
</dbReference>
<name>A0A167GW66_9GAMM</name>
<dbReference type="RefSeq" id="WP_063375742.1">
    <property type="nucleotide sequence ID" value="NZ_AUXT01000037.1"/>
</dbReference>
<dbReference type="Proteomes" id="UP000076587">
    <property type="component" value="Unassembled WGS sequence"/>
</dbReference>
<protein>
    <submittedName>
        <fullName evidence="2">Uncharacterized protein</fullName>
    </submittedName>
</protein>
<comment type="caution">
    <text evidence="2">The sequence shown here is derived from an EMBL/GenBank/DDBJ whole genome shotgun (WGS) entry which is preliminary data.</text>
</comment>
<feature type="transmembrane region" description="Helical" evidence="1">
    <location>
        <begin position="88"/>
        <end position="107"/>
    </location>
</feature>
<sequence length="115" mass="13613">MYTEDDKVLLKYIASYFVNEGDSMMTRELENQEFYTEASINKLRSLNLVRYSSSDSIQISPQIVAEKERLEELPDHFESLKKWWFSKWWAVAFSVVFLVLPALKTYIDLIDALFK</sequence>
<keyword evidence="1" id="KW-0812">Transmembrane</keyword>
<dbReference type="PATRIC" id="fig|1365253.3.peg.751"/>
<reference evidence="2 3" key="1">
    <citation type="submission" date="2013-07" db="EMBL/GenBank/DDBJ databases">
        <title>Comparative Genomic and Metabolomic Analysis of Twelve Strains of Pseudoalteromonas luteoviolacea.</title>
        <authorList>
            <person name="Vynne N.G."/>
            <person name="Mansson M."/>
            <person name="Gram L."/>
        </authorList>
    </citation>
    <scope>NUCLEOTIDE SEQUENCE [LARGE SCALE GENOMIC DNA]</scope>
    <source>
        <strain evidence="2 3">NCIMB 1942</strain>
    </source>
</reference>
<gene>
    <name evidence="2" type="ORF">N482_23980</name>
</gene>
<evidence type="ECO:0000313" key="3">
    <source>
        <dbReference type="Proteomes" id="UP000076587"/>
    </source>
</evidence>
<dbReference type="OrthoDB" id="6400040at2"/>